<comment type="similarity">
    <text evidence="1 2">Belongs to the TelA family.</text>
</comment>
<reference evidence="5" key="1">
    <citation type="submission" date="2016-08" db="EMBL/GenBank/DDBJ databases">
        <authorList>
            <person name="Varghese N."/>
            <person name="Submissions Spin"/>
        </authorList>
    </citation>
    <scope>NUCLEOTIDE SEQUENCE [LARGE SCALE GENOMIC DNA]</scope>
    <source>
        <strain evidence="5">REICA_082</strain>
    </source>
</reference>
<accession>A0A1C4E8N9</accession>
<protein>
    <submittedName>
        <fullName evidence="4">Uncharacterized conserved protein YaaN involved in tellurite resistance</fullName>
    </submittedName>
</protein>
<dbReference type="PIRSF" id="PIRSF026508">
    <property type="entry name" value="TelA"/>
    <property type="match status" value="1"/>
</dbReference>
<dbReference type="PANTHER" id="PTHR38432">
    <property type="entry name" value="TELA-LIKE PROTEIN SAOUHSC_01408"/>
    <property type="match status" value="1"/>
</dbReference>
<evidence type="ECO:0000313" key="5">
    <source>
        <dbReference type="Proteomes" id="UP000198975"/>
    </source>
</evidence>
<dbReference type="PANTHER" id="PTHR38432:SF1">
    <property type="entry name" value="TELA-LIKE PROTEIN SAOUHSC_01408"/>
    <property type="match status" value="1"/>
</dbReference>
<gene>
    <name evidence="4" type="ORF">GA0061071_11930</name>
</gene>
<dbReference type="AlphaFoldDB" id="A0A1C4E8N9"/>
<evidence type="ECO:0000313" key="4">
    <source>
        <dbReference type="EMBL" id="SCC39934.1"/>
    </source>
</evidence>
<organism evidence="4 5">
    <name type="scientific">Kosakonia oryzendophytica</name>
    <dbReference type="NCBI Taxonomy" id="1005665"/>
    <lineage>
        <taxon>Bacteria</taxon>
        <taxon>Pseudomonadati</taxon>
        <taxon>Pseudomonadota</taxon>
        <taxon>Gammaproteobacteria</taxon>
        <taxon>Enterobacterales</taxon>
        <taxon>Enterobacteriaceae</taxon>
        <taxon>Kosakonia</taxon>
    </lineage>
</organism>
<evidence type="ECO:0000256" key="1">
    <source>
        <dbReference type="ARBA" id="ARBA00005541"/>
    </source>
</evidence>
<dbReference type="Proteomes" id="UP000198975">
    <property type="component" value="Unassembled WGS sequence"/>
</dbReference>
<feature type="region of interest" description="Disordered" evidence="3">
    <location>
        <begin position="1"/>
        <end position="22"/>
    </location>
</feature>
<dbReference type="Pfam" id="PF05816">
    <property type="entry name" value="TelA"/>
    <property type="match status" value="1"/>
</dbReference>
<evidence type="ECO:0000256" key="2">
    <source>
        <dbReference type="PIRNR" id="PIRNR026508"/>
    </source>
</evidence>
<evidence type="ECO:0000256" key="3">
    <source>
        <dbReference type="SAM" id="MobiDB-lite"/>
    </source>
</evidence>
<dbReference type="EMBL" id="FMAY01000019">
    <property type="protein sequence ID" value="SCC39934.1"/>
    <property type="molecule type" value="Genomic_DNA"/>
</dbReference>
<proteinExistence type="inferred from homology"/>
<dbReference type="InterPro" id="IPR008863">
    <property type="entry name" value="Toxic_anion-R_TelA"/>
</dbReference>
<sequence length="374" mass="41992">MTENTSLDLATPQQVNQSMNDLPGSEHLTPADHAQIQHIVEAINITDPAFSLGFGAKTMNSISQFSDSLMQEVRAKDAGIIGTQLTELLQKIKGVDINAFEQKPGFLASLPLLGSLFNRIERTLLEYQTLSQQVESITAKLNDAMVDLLRNISVLETLFERNREVFQQITLHIIAGKQKLEQIKQNELPALQAQAASDPMNAQRVRDLLEGIQRFERRLNDLMVSRTIAMQSAPQIRLMQSNSQSLAEKIQSSILSTIPVWKSQIALAMSLQTQRQAAKLQKEVADTTNDLLRRNAEMLQTGTLETAREVERSVVDIDTLRDVQSRLLSTIEESVKIATDARQRRSEVEKELLTMENDLRDRLASISRDPARQP</sequence>
<dbReference type="RefSeq" id="WP_088236859.1">
    <property type="nucleotide sequence ID" value="NZ_FMAY01000019.1"/>
</dbReference>
<keyword evidence="5" id="KW-1185">Reference proteome</keyword>
<name>A0A1C4E8N9_9ENTR</name>
<feature type="compositionally biased region" description="Polar residues" evidence="3">
    <location>
        <begin position="1"/>
        <end position="20"/>
    </location>
</feature>
<dbReference type="OrthoDB" id="9768858at2"/>